<dbReference type="AlphaFoldDB" id="A0A0J7IEW1"/>
<proteinExistence type="predicted"/>
<evidence type="ECO:0000313" key="2">
    <source>
        <dbReference type="Proteomes" id="UP000036261"/>
    </source>
</evidence>
<dbReference type="OrthoDB" id="710245at2"/>
<evidence type="ECO:0000313" key="1">
    <source>
        <dbReference type="EMBL" id="KMQ64461.1"/>
    </source>
</evidence>
<dbReference type="PATRIC" id="fig|558151.6.peg.1951"/>
<protein>
    <submittedName>
        <fullName evidence="1">Uncharacterized protein</fullName>
    </submittedName>
</protein>
<dbReference type="Proteomes" id="UP000036261">
    <property type="component" value="Unassembled WGS sequence"/>
</dbReference>
<organism evidence="1 2">
    <name type="scientific">Chryseobacterium angstadtii</name>
    <dbReference type="NCBI Taxonomy" id="558151"/>
    <lineage>
        <taxon>Bacteria</taxon>
        <taxon>Pseudomonadati</taxon>
        <taxon>Bacteroidota</taxon>
        <taxon>Flavobacteriia</taxon>
        <taxon>Flavobacteriales</taxon>
        <taxon>Weeksellaceae</taxon>
        <taxon>Chryseobacterium group</taxon>
        <taxon>Chryseobacterium</taxon>
    </lineage>
</organism>
<gene>
    <name evidence="1" type="ORF">ACM46_09305</name>
</gene>
<comment type="caution">
    <text evidence="1">The sequence shown here is derived from an EMBL/GenBank/DDBJ whole genome shotgun (WGS) entry which is preliminary data.</text>
</comment>
<sequence>MNGIIFQHNKAHIGCSAKFMFIPEPGQRSIPAIAEFQGGEKAYAVIEEVNALEVVLRIGEYLDAKGLKVPEKVWRMRYDKDNDQWQIVGSFLSNENLKNNRRKKSKIGKI</sequence>
<dbReference type="EMBL" id="LFND01000003">
    <property type="protein sequence ID" value="KMQ64461.1"/>
    <property type="molecule type" value="Genomic_DNA"/>
</dbReference>
<reference evidence="1 2" key="1">
    <citation type="journal article" date="2013" name="Int. J. Syst. Evol. Microbiol.">
        <title>Chryseobacterium angstadtii sp. nov., isolated from a newt tank.</title>
        <authorList>
            <person name="Kirk K.E."/>
            <person name="Hoffman J.A."/>
            <person name="Smith K.A."/>
            <person name="Strahan B.L."/>
            <person name="Failor K.C."/>
            <person name="Krebs J.E."/>
            <person name="Gale A.N."/>
            <person name="Do T.D."/>
            <person name="Sontag T.C."/>
            <person name="Batties A.M."/>
            <person name="Mistiszyn K."/>
            <person name="Newman J.D."/>
        </authorList>
    </citation>
    <scope>NUCLEOTIDE SEQUENCE [LARGE SCALE GENOMIC DNA]</scope>
    <source>
        <strain evidence="1 2">KM</strain>
    </source>
</reference>
<dbReference type="GeneID" id="56898646"/>
<dbReference type="RefSeq" id="WP_048506377.1">
    <property type="nucleotide sequence ID" value="NZ_LFND01000003.1"/>
</dbReference>
<name>A0A0J7IEW1_9FLAO</name>
<accession>A0A0J7IEW1</accession>
<keyword evidence="2" id="KW-1185">Reference proteome</keyword>